<keyword evidence="3" id="KW-0548">Nucleotidyltransferase</keyword>
<feature type="domain" description="Tf2-1-like SH3-like" evidence="2">
    <location>
        <begin position="198"/>
        <end position="252"/>
    </location>
</feature>
<comment type="caution">
    <text evidence="3">The sequence shown here is derived from an EMBL/GenBank/DDBJ whole genome shotgun (WGS) entry which is preliminary data.</text>
</comment>
<keyword evidence="3" id="KW-0695">RNA-directed DNA polymerase</keyword>
<proteinExistence type="predicted"/>
<dbReference type="GO" id="GO:0003964">
    <property type="term" value="F:RNA-directed DNA polymerase activity"/>
    <property type="evidence" value="ECO:0007669"/>
    <property type="project" value="UniProtKB-KW"/>
</dbReference>
<dbReference type="EMBL" id="BKCJ010004890">
    <property type="protein sequence ID" value="GEU63679.1"/>
    <property type="molecule type" value="Genomic_DNA"/>
</dbReference>
<name>A0A6L2LRB1_TANCI</name>
<dbReference type="Gene3D" id="1.10.340.70">
    <property type="match status" value="1"/>
</dbReference>
<feature type="domain" description="Integrase zinc-binding" evidence="1">
    <location>
        <begin position="79"/>
        <end position="135"/>
    </location>
</feature>
<protein>
    <submittedName>
        <fullName evidence="3">Putative reverse transcriptase domain-containing protein</fullName>
    </submittedName>
</protein>
<dbReference type="PANTHER" id="PTHR46148:SF59">
    <property type="entry name" value="NUCLEOTIDYLTRANSFERASE, RIBONUCLEASE H"/>
    <property type="match status" value="1"/>
</dbReference>
<dbReference type="Pfam" id="PF24626">
    <property type="entry name" value="SH3_Tf2-1"/>
    <property type="match status" value="1"/>
</dbReference>
<sequence>MRQRWWIELLNDYDCEIRYHHGKANVVADALSRKEKVKPEAFKEVNVQGEALRGLDKQMERKEDGAMYFIGRIWVPLASNMRTLVMNGAHKSRYSIYPEVDKMYYDLRDVYLWLGIKRDIDVYVSKCLTYSKIKAEHQKPFGLLKQPEIPEWNNHTSIKCASFESLYKKECSSPVVWAKVAESQMIGPETVQETVSPWKGFVHFGKKRKLAPRFVGPFKIIERVGLVAYRLKLPQELNGIHNTFHVSNLKKCLVDETLHVPLEEIQIDAKLYFIEELMEIIDWEVKKLKLSRILIVKV</sequence>
<evidence type="ECO:0000313" key="3">
    <source>
        <dbReference type="EMBL" id="GEU63679.1"/>
    </source>
</evidence>
<dbReference type="AlphaFoldDB" id="A0A6L2LRB1"/>
<organism evidence="3">
    <name type="scientific">Tanacetum cinerariifolium</name>
    <name type="common">Dalmatian daisy</name>
    <name type="synonym">Chrysanthemum cinerariifolium</name>
    <dbReference type="NCBI Taxonomy" id="118510"/>
    <lineage>
        <taxon>Eukaryota</taxon>
        <taxon>Viridiplantae</taxon>
        <taxon>Streptophyta</taxon>
        <taxon>Embryophyta</taxon>
        <taxon>Tracheophyta</taxon>
        <taxon>Spermatophyta</taxon>
        <taxon>Magnoliopsida</taxon>
        <taxon>eudicotyledons</taxon>
        <taxon>Gunneridae</taxon>
        <taxon>Pentapetalae</taxon>
        <taxon>asterids</taxon>
        <taxon>campanulids</taxon>
        <taxon>Asterales</taxon>
        <taxon>Asteraceae</taxon>
        <taxon>Asteroideae</taxon>
        <taxon>Anthemideae</taxon>
        <taxon>Anthemidinae</taxon>
        <taxon>Tanacetum</taxon>
    </lineage>
</organism>
<accession>A0A6L2LRB1</accession>
<dbReference type="InterPro" id="IPR056924">
    <property type="entry name" value="SH3_Tf2-1"/>
</dbReference>
<evidence type="ECO:0000259" key="1">
    <source>
        <dbReference type="Pfam" id="PF17921"/>
    </source>
</evidence>
<reference evidence="3" key="1">
    <citation type="journal article" date="2019" name="Sci. Rep.">
        <title>Draft genome of Tanacetum cinerariifolium, the natural source of mosquito coil.</title>
        <authorList>
            <person name="Yamashiro T."/>
            <person name="Shiraishi A."/>
            <person name="Satake H."/>
            <person name="Nakayama K."/>
        </authorList>
    </citation>
    <scope>NUCLEOTIDE SEQUENCE</scope>
</reference>
<dbReference type="PANTHER" id="PTHR46148">
    <property type="entry name" value="CHROMO DOMAIN-CONTAINING PROTEIN"/>
    <property type="match status" value="1"/>
</dbReference>
<dbReference type="Pfam" id="PF17921">
    <property type="entry name" value="Integrase_H2C2"/>
    <property type="match status" value="1"/>
</dbReference>
<evidence type="ECO:0000259" key="2">
    <source>
        <dbReference type="Pfam" id="PF24626"/>
    </source>
</evidence>
<keyword evidence="3" id="KW-0808">Transferase</keyword>
<dbReference type="InterPro" id="IPR041588">
    <property type="entry name" value="Integrase_H2C2"/>
</dbReference>
<gene>
    <name evidence="3" type="ORF">Tci_035657</name>
</gene>